<dbReference type="InterPro" id="IPR059181">
    <property type="entry name" value="RWDD2A-B_C"/>
</dbReference>
<dbReference type="PANTHER" id="PTHR15955:SF8">
    <property type="entry name" value="RWD DOMAIN-CONTAINING PROTEIN 2B-RELATED"/>
    <property type="match status" value="1"/>
</dbReference>
<dbReference type="PANTHER" id="PTHR15955">
    <property type="entry name" value="RWD DOMAIN CONTAINING PROTEIN 2"/>
    <property type="match status" value="1"/>
</dbReference>
<proteinExistence type="predicted"/>
<evidence type="ECO:0000313" key="2">
    <source>
        <dbReference type="EMBL" id="KAF4688957.1"/>
    </source>
</evidence>
<dbReference type="CDD" id="cd24163">
    <property type="entry name" value="RWDD2_C"/>
    <property type="match status" value="1"/>
</dbReference>
<organism evidence="2 3">
    <name type="scientific">Perkinsus olseni</name>
    <name type="common">Perkinsus atlanticus</name>
    <dbReference type="NCBI Taxonomy" id="32597"/>
    <lineage>
        <taxon>Eukaryota</taxon>
        <taxon>Sar</taxon>
        <taxon>Alveolata</taxon>
        <taxon>Perkinsozoa</taxon>
        <taxon>Perkinsea</taxon>
        <taxon>Perkinsida</taxon>
        <taxon>Perkinsidae</taxon>
        <taxon>Perkinsus</taxon>
    </lineage>
</organism>
<dbReference type="Pfam" id="PF06544">
    <property type="entry name" value="Prp3_C"/>
    <property type="match status" value="1"/>
</dbReference>
<sequence length="304" mass="34095">MPAWFDYQLEEAEAISAAYNHDGGFIWLHKPKDSHGGETAYAVTVRGNAVEETSVTFMITLPEGYPVAGDTAFPEITAVESSESVTYRLRKLQDVVASNVQCQLRSGYDFPILAALAPIPDILGRISAKWQSKQREQEDAAAREDSNGVAVKAKKSELDSCPRMLGRRMIFFHHIRSPYKRKCIQQWAKDLRLGGMSKLGFPGCIVVEGDERDVTDYVNMVSKLNWRYMAVRGDEQIPIPPGKEVDDLRKLPIEFHEYGKDEFNAVAERCREAGLEDLFLTCMQIYGGRQEASAKRKSHKGVSG</sequence>
<evidence type="ECO:0000259" key="1">
    <source>
        <dbReference type="Pfam" id="PF06544"/>
    </source>
</evidence>
<accession>A0A7J6NZE4</accession>
<dbReference type="OrthoDB" id="432412at2759"/>
<dbReference type="AlphaFoldDB" id="A0A7J6NZE4"/>
<protein>
    <recommendedName>
        <fullName evidence="1">Small nuclear ribonucleoprotein Prp3 C-terminal domain-containing protein</fullName>
    </recommendedName>
</protein>
<dbReference type="EMBL" id="JABANP010000137">
    <property type="protein sequence ID" value="KAF4688957.1"/>
    <property type="molecule type" value="Genomic_DNA"/>
</dbReference>
<gene>
    <name evidence="2" type="ORF">FOZ60_002206</name>
</gene>
<reference evidence="2 3" key="1">
    <citation type="submission" date="2020-04" db="EMBL/GenBank/DDBJ databases">
        <title>Perkinsus olseni comparative genomics.</title>
        <authorList>
            <person name="Bogema D.R."/>
        </authorList>
    </citation>
    <scope>NUCLEOTIDE SEQUENCE [LARGE SCALE GENOMIC DNA]</scope>
    <source>
        <strain evidence="2">00978-12</strain>
    </source>
</reference>
<dbReference type="InterPro" id="IPR010541">
    <property type="entry name" value="Prp3_C"/>
</dbReference>
<name>A0A7J6NZE4_PEROL</name>
<comment type="caution">
    <text evidence="2">The sequence shown here is derived from an EMBL/GenBank/DDBJ whole genome shotgun (WGS) entry which is preliminary data.</text>
</comment>
<feature type="domain" description="Small nuclear ribonucleoprotein Prp3 C-terminal" evidence="1">
    <location>
        <begin position="170"/>
        <end position="234"/>
    </location>
</feature>
<dbReference type="InterPro" id="IPR017359">
    <property type="entry name" value="Phi-like"/>
</dbReference>
<evidence type="ECO:0000313" key="3">
    <source>
        <dbReference type="Proteomes" id="UP000541610"/>
    </source>
</evidence>
<dbReference type="Proteomes" id="UP000541610">
    <property type="component" value="Unassembled WGS sequence"/>
</dbReference>